<dbReference type="AlphaFoldDB" id="A0A4Y3UMJ4"/>
<keyword evidence="1" id="KW-0812">Transmembrane</keyword>
<keyword evidence="1" id="KW-0472">Membrane</keyword>
<feature type="transmembrane region" description="Helical" evidence="1">
    <location>
        <begin position="76"/>
        <end position="99"/>
    </location>
</feature>
<feature type="transmembrane region" description="Helical" evidence="1">
    <location>
        <begin position="290"/>
        <end position="310"/>
    </location>
</feature>
<feature type="transmembrane region" description="Helical" evidence="1">
    <location>
        <begin position="149"/>
        <end position="173"/>
    </location>
</feature>
<dbReference type="Proteomes" id="UP000319804">
    <property type="component" value="Unassembled WGS sequence"/>
</dbReference>
<evidence type="ECO:0000256" key="1">
    <source>
        <dbReference type="SAM" id="Phobius"/>
    </source>
</evidence>
<feature type="transmembrane region" description="Helical" evidence="1">
    <location>
        <begin position="368"/>
        <end position="392"/>
    </location>
</feature>
<protein>
    <submittedName>
        <fullName evidence="2">Uncharacterized protein DUF2029</fullName>
    </submittedName>
</protein>
<dbReference type="OrthoDB" id="581198at2"/>
<dbReference type="RefSeq" id="WP_141380578.1">
    <property type="nucleotide sequence ID" value="NZ_BJNA01000026.1"/>
</dbReference>
<evidence type="ECO:0000313" key="3">
    <source>
        <dbReference type="Proteomes" id="UP000319804"/>
    </source>
</evidence>
<feature type="transmembrane region" description="Helical" evidence="1">
    <location>
        <begin position="316"/>
        <end position="332"/>
    </location>
</feature>
<feature type="transmembrane region" description="Helical" evidence="1">
    <location>
        <begin position="262"/>
        <end position="283"/>
    </location>
</feature>
<keyword evidence="3" id="KW-1185">Reference proteome</keyword>
<accession>A0A4Y3UMJ4</accession>
<gene>
    <name evidence="2" type="ORF">FHX68_2384</name>
</gene>
<name>A0A4Y3UMJ4_9MICO</name>
<dbReference type="EMBL" id="VFPS01000004">
    <property type="protein sequence ID" value="TQM95050.1"/>
    <property type="molecule type" value="Genomic_DNA"/>
</dbReference>
<organism evidence="2 3">
    <name type="scientific">Microbacterium lacticum</name>
    <dbReference type="NCBI Taxonomy" id="33885"/>
    <lineage>
        <taxon>Bacteria</taxon>
        <taxon>Bacillati</taxon>
        <taxon>Actinomycetota</taxon>
        <taxon>Actinomycetes</taxon>
        <taxon>Micrococcales</taxon>
        <taxon>Microbacteriaceae</taxon>
        <taxon>Microbacterium</taxon>
    </lineage>
</organism>
<comment type="caution">
    <text evidence="2">The sequence shown here is derived from an EMBL/GenBank/DDBJ whole genome shotgun (WGS) entry which is preliminary data.</text>
</comment>
<keyword evidence="1" id="KW-1133">Transmembrane helix</keyword>
<feature type="transmembrane region" description="Helical" evidence="1">
    <location>
        <begin position="185"/>
        <end position="206"/>
    </location>
</feature>
<proteinExistence type="predicted"/>
<reference evidence="2 3" key="1">
    <citation type="submission" date="2019-06" db="EMBL/GenBank/DDBJ databases">
        <title>Sequencing the genomes of 1000 actinobacteria strains.</title>
        <authorList>
            <person name="Klenk H.-P."/>
        </authorList>
    </citation>
    <scope>NUCLEOTIDE SEQUENCE [LARGE SCALE GENOMIC DNA]</scope>
    <source>
        <strain evidence="2 3">DSM 20427</strain>
    </source>
</reference>
<sequence length="412" mass="43445">MSRRAALWVAFVLVHALILWLGFAYPNEPMGDVYRVYEPWSLQALEGRTIVGITEPWVYPQLALVPMVLAHAFAPIAGYIVGWGLLVTALDAVAFAVLVGRGVSVGRRTAAWCWLGFIALLGPVGLYRLEAVTVALSIVGCLWLVGRPWAGSMLLAVATWMKVWPAALLLAAVIAVRSVRRGGEIVAGALVVSALTLIAVVLAGGAEDALGFVGEQTTRGLQVESPAAMPYLWGAVIGAPGFEVAYSRELLTFQVAGPAVDIVVAVMTPGLIVAIAGVAVIGAVKAARGVSFAALFPSLSLALVAGFIALNKVGSPQYLAWLVPSIVIGIVLRRRVWAGPAALALVAAALTQLVYPLLYAGILSPEPVAVTVLTLRNLVVWALFVWMVVRVARLQAPVRRRSRVVDAVASAC</sequence>
<feature type="transmembrane region" description="Helical" evidence="1">
    <location>
        <begin position="111"/>
        <end position="129"/>
    </location>
</feature>
<evidence type="ECO:0000313" key="2">
    <source>
        <dbReference type="EMBL" id="TQM95050.1"/>
    </source>
</evidence>
<feature type="transmembrane region" description="Helical" evidence="1">
    <location>
        <begin position="341"/>
        <end position="362"/>
    </location>
</feature>